<dbReference type="EMBL" id="JASSZA010000003">
    <property type="protein sequence ID" value="KAK2115313.1"/>
    <property type="molecule type" value="Genomic_DNA"/>
</dbReference>
<protein>
    <submittedName>
        <fullName evidence="2">Uncharacterized protein</fullName>
    </submittedName>
</protein>
<name>A0ABQ9W3F3_SAGOE</name>
<dbReference type="Proteomes" id="UP001266305">
    <property type="component" value="Unassembled WGS sequence"/>
</dbReference>
<feature type="region of interest" description="Disordered" evidence="1">
    <location>
        <begin position="128"/>
        <end position="147"/>
    </location>
</feature>
<keyword evidence="3" id="KW-1185">Reference proteome</keyword>
<reference evidence="2 3" key="1">
    <citation type="submission" date="2023-05" db="EMBL/GenBank/DDBJ databases">
        <title>B98-5 Cell Line De Novo Hybrid Assembly: An Optical Mapping Approach.</title>
        <authorList>
            <person name="Kananen K."/>
            <person name="Auerbach J.A."/>
            <person name="Kautto E."/>
            <person name="Blachly J.S."/>
        </authorList>
    </citation>
    <scope>NUCLEOTIDE SEQUENCE [LARGE SCALE GENOMIC DNA]</scope>
    <source>
        <strain evidence="2">B95-8</strain>
        <tissue evidence="2">Cell line</tissue>
    </source>
</reference>
<proteinExistence type="predicted"/>
<accession>A0ABQ9W3F3</accession>
<organism evidence="2 3">
    <name type="scientific">Saguinus oedipus</name>
    <name type="common">Cotton-top tamarin</name>
    <name type="synonym">Oedipomidas oedipus</name>
    <dbReference type="NCBI Taxonomy" id="9490"/>
    <lineage>
        <taxon>Eukaryota</taxon>
        <taxon>Metazoa</taxon>
        <taxon>Chordata</taxon>
        <taxon>Craniata</taxon>
        <taxon>Vertebrata</taxon>
        <taxon>Euteleostomi</taxon>
        <taxon>Mammalia</taxon>
        <taxon>Eutheria</taxon>
        <taxon>Euarchontoglires</taxon>
        <taxon>Primates</taxon>
        <taxon>Haplorrhini</taxon>
        <taxon>Platyrrhini</taxon>
        <taxon>Cebidae</taxon>
        <taxon>Callitrichinae</taxon>
        <taxon>Saguinus</taxon>
    </lineage>
</organism>
<comment type="caution">
    <text evidence="2">The sequence shown here is derived from an EMBL/GenBank/DDBJ whole genome shotgun (WGS) entry which is preliminary data.</text>
</comment>
<evidence type="ECO:0000313" key="3">
    <source>
        <dbReference type="Proteomes" id="UP001266305"/>
    </source>
</evidence>
<evidence type="ECO:0000256" key="1">
    <source>
        <dbReference type="SAM" id="MobiDB-lite"/>
    </source>
</evidence>
<gene>
    <name evidence="2" type="ORF">P7K49_005939</name>
</gene>
<evidence type="ECO:0000313" key="2">
    <source>
        <dbReference type="EMBL" id="KAK2115313.1"/>
    </source>
</evidence>
<sequence>MQSEPPLLSPGQVPGPASCLQAPRSPAIKVQVHPGQLGRRQCGNWTRQLCLPFGCETGRGLCFLSPRGEPGKVDDRLVAWFGRAHRSFGWTAAEMQACVLPTYMRGANSEPLLCEAFMRLFPPAPNRGLPRLGPPRPHGRAAGAVERAPAFEEALKGSR</sequence>